<dbReference type="InterPro" id="IPR011004">
    <property type="entry name" value="Trimer_LpxA-like_sf"/>
</dbReference>
<protein>
    <recommendedName>
        <fullName evidence="7">Serine acetyltransferase</fullName>
    </recommendedName>
</protein>
<dbReference type="Pfam" id="PF00132">
    <property type="entry name" value="Hexapep"/>
    <property type="match status" value="1"/>
</dbReference>
<evidence type="ECO:0000313" key="6">
    <source>
        <dbReference type="Proteomes" id="UP000006085"/>
    </source>
</evidence>
<sequence length="189" mass="21183">MHQNSIAMKTILQKDFYRESGQWLTHFQILKKCFSPNLHFIYLLRKAQKHHKIPILGMIWRLILRHYQIKYGFQIYPETQIGEGFYLGHWGALVINPKAKIGRNCNIAQGVTIGQANRGKSIGVPEIGDEVWIGANAVIVGGITIGNNVLIAPNAYVNTDVPANSVVMGNPAQIIPKENATEGYINHRV</sequence>
<evidence type="ECO:0000313" key="5">
    <source>
        <dbReference type="EMBL" id="EKB54422.1"/>
    </source>
</evidence>
<keyword evidence="4" id="KW-0012">Acyltransferase</keyword>
<dbReference type="SUPFAM" id="SSF51161">
    <property type="entry name" value="Trimeric LpxA-like enzymes"/>
    <property type="match status" value="1"/>
</dbReference>
<name>K1LQN4_9FLAO</name>
<evidence type="ECO:0008006" key="7">
    <source>
        <dbReference type="Google" id="ProtNLM"/>
    </source>
</evidence>
<dbReference type="GO" id="GO:0016746">
    <property type="term" value="F:acyltransferase activity"/>
    <property type="evidence" value="ECO:0007669"/>
    <property type="project" value="UniProtKB-KW"/>
</dbReference>
<dbReference type="EMBL" id="AGYA01000033">
    <property type="protein sequence ID" value="EKB54422.1"/>
    <property type="molecule type" value="Genomic_DNA"/>
</dbReference>
<dbReference type="PATRIC" id="fig|883096.3.peg.2016"/>
<evidence type="ECO:0000256" key="2">
    <source>
        <dbReference type="ARBA" id="ARBA00022679"/>
    </source>
</evidence>
<dbReference type="Proteomes" id="UP000006085">
    <property type="component" value="Unassembled WGS sequence"/>
</dbReference>
<evidence type="ECO:0000256" key="3">
    <source>
        <dbReference type="ARBA" id="ARBA00022737"/>
    </source>
</evidence>
<dbReference type="InterPro" id="IPR001451">
    <property type="entry name" value="Hexapep"/>
</dbReference>
<evidence type="ECO:0000256" key="1">
    <source>
        <dbReference type="ARBA" id="ARBA00007274"/>
    </source>
</evidence>
<gene>
    <name evidence="5" type="ORF">HMPREF9699_01965</name>
</gene>
<dbReference type="AlphaFoldDB" id="K1LQN4"/>
<dbReference type="InterPro" id="IPR045304">
    <property type="entry name" value="LbH_SAT"/>
</dbReference>
<proteinExistence type="inferred from homology"/>
<dbReference type="eggNOG" id="COG1045">
    <property type="taxonomic scope" value="Bacteria"/>
</dbReference>
<keyword evidence="2" id="KW-0808">Transferase</keyword>
<organism evidence="5 6">
    <name type="scientific">Bergeyella zoohelcum ATCC 43767</name>
    <dbReference type="NCBI Taxonomy" id="883096"/>
    <lineage>
        <taxon>Bacteria</taxon>
        <taxon>Pseudomonadati</taxon>
        <taxon>Bacteroidota</taxon>
        <taxon>Flavobacteriia</taxon>
        <taxon>Flavobacteriales</taxon>
        <taxon>Weeksellaceae</taxon>
        <taxon>Bergeyella</taxon>
    </lineage>
</organism>
<dbReference type="HOGENOM" id="CLU_051638_10_2_10"/>
<dbReference type="CDD" id="cd03354">
    <property type="entry name" value="LbH_SAT"/>
    <property type="match status" value="1"/>
</dbReference>
<keyword evidence="6" id="KW-1185">Reference proteome</keyword>
<dbReference type="PROSITE" id="PS00101">
    <property type="entry name" value="HEXAPEP_TRANSFERASES"/>
    <property type="match status" value="1"/>
</dbReference>
<dbReference type="InterPro" id="IPR018357">
    <property type="entry name" value="Hexapep_transf_CS"/>
</dbReference>
<comment type="caution">
    <text evidence="5">The sequence shown here is derived from an EMBL/GenBank/DDBJ whole genome shotgun (WGS) entry which is preliminary data.</text>
</comment>
<dbReference type="Gene3D" id="2.160.10.10">
    <property type="entry name" value="Hexapeptide repeat proteins"/>
    <property type="match status" value="1"/>
</dbReference>
<accession>K1LQN4</accession>
<evidence type="ECO:0000256" key="4">
    <source>
        <dbReference type="ARBA" id="ARBA00023315"/>
    </source>
</evidence>
<dbReference type="PANTHER" id="PTHR42811">
    <property type="entry name" value="SERINE ACETYLTRANSFERASE"/>
    <property type="match status" value="1"/>
</dbReference>
<comment type="similarity">
    <text evidence="1">Belongs to the transferase hexapeptide repeat family.</text>
</comment>
<dbReference type="STRING" id="883096.HMPREF9699_01965"/>
<reference evidence="5 6" key="1">
    <citation type="submission" date="2012-07" db="EMBL/GenBank/DDBJ databases">
        <title>The Genome Sequence of Bergeyella zoohelcum ATCC 43767.</title>
        <authorList>
            <consortium name="The Broad Institute Genome Sequencing Platform"/>
            <person name="Earl A."/>
            <person name="Ward D."/>
            <person name="Feldgarden M."/>
            <person name="Gevers D."/>
            <person name="Huys G."/>
            <person name="Walker B."/>
            <person name="Young S.K."/>
            <person name="Zeng Q."/>
            <person name="Gargeya S."/>
            <person name="Fitzgerald M."/>
            <person name="Haas B."/>
            <person name="Abouelleil A."/>
            <person name="Alvarado L."/>
            <person name="Arachchi H.M."/>
            <person name="Berlin A.M."/>
            <person name="Chapman S.B."/>
            <person name="Goldberg J."/>
            <person name="Griggs A."/>
            <person name="Gujja S."/>
            <person name="Hansen M."/>
            <person name="Howarth C."/>
            <person name="Imamovic A."/>
            <person name="Larimer J."/>
            <person name="McCowen C."/>
            <person name="Montmayeur A."/>
            <person name="Murphy C."/>
            <person name="Neiman D."/>
            <person name="Pearson M."/>
            <person name="Priest M."/>
            <person name="Roberts A."/>
            <person name="Saif S."/>
            <person name="Shea T."/>
            <person name="Sisk P."/>
            <person name="Sykes S."/>
            <person name="Wortman J."/>
            <person name="Nusbaum C."/>
            <person name="Birren B."/>
        </authorList>
    </citation>
    <scope>NUCLEOTIDE SEQUENCE [LARGE SCALE GENOMIC DNA]</scope>
    <source>
        <strain evidence="5 6">ATCC 43767</strain>
    </source>
</reference>
<keyword evidence="3" id="KW-0677">Repeat</keyword>